<dbReference type="PATRIC" id="fig|1121015.4.peg.152"/>
<dbReference type="GO" id="GO:0120147">
    <property type="term" value="F:formylglycine-generating oxidase activity"/>
    <property type="evidence" value="ECO:0007669"/>
    <property type="project" value="TreeGrafter"/>
</dbReference>
<dbReference type="STRING" id="1121015.GCA_000420545_01098"/>
<reference evidence="3 4" key="1">
    <citation type="submission" date="2013-09" db="EMBL/GenBank/DDBJ databases">
        <title>Genome sequencing of Arenimonas oryziterrae.</title>
        <authorList>
            <person name="Chen F."/>
            <person name="Wang G."/>
        </authorList>
    </citation>
    <scope>NUCLEOTIDE SEQUENCE [LARGE SCALE GENOMIC DNA]</scope>
    <source>
        <strain evidence="3 4">YC6267</strain>
    </source>
</reference>
<dbReference type="InterPro" id="IPR051043">
    <property type="entry name" value="Sulfatase_Mod_Factor_Kinase"/>
</dbReference>
<evidence type="ECO:0000256" key="1">
    <source>
        <dbReference type="SAM" id="SignalP"/>
    </source>
</evidence>
<dbReference type="SUPFAM" id="SSF56436">
    <property type="entry name" value="C-type lectin-like"/>
    <property type="match status" value="1"/>
</dbReference>
<dbReference type="InterPro" id="IPR042095">
    <property type="entry name" value="SUMF_sf"/>
</dbReference>
<dbReference type="PANTHER" id="PTHR23150:SF35">
    <property type="entry name" value="BLL6746 PROTEIN"/>
    <property type="match status" value="1"/>
</dbReference>
<accession>A0A091AYR0</accession>
<dbReference type="InterPro" id="IPR005532">
    <property type="entry name" value="SUMF_dom"/>
</dbReference>
<dbReference type="InterPro" id="IPR016187">
    <property type="entry name" value="CTDL_fold"/>
</dbReference>
<dbReference type="Pfam" id="PF03781">
    <property type="entry name" value="FGE-sulfatase"/>
    <property type="match status" value="1"/>
</dbReference>
<feature type="chain" id="PRO_5001868961" description="Sulfatase-modifying factor enzyme-like domain-containing protein" evidence="1">
    <location>
        <begin position="22"/>
        <end position="609"/>
    </location>
</feature>
<sequence>MTRLRLLTTCLVLCCFLSACSDSRAPAEAPPRTAPDAEVDLTLSDGPAVAPPAWVPNLPTVEPGQVAQTLALARQALARGQLERGSSPGPGALELYWVVSRLEPANEEAKKGLQTTVEALLAEGALRIAAGDLKQAERIEAMAIATSPEAPLLAPYRKTLAQAHGADALIARAQQEAEKGHVLEPAGKSARDLLQRALKALPDYAPARQALARLHEERLRLAWKAASAEDFEAADGYLLEAQRVLPGAPQTAVMDMRIVELRQALTGALIDQGNAAVDKLALDQADETLAHLARIAAQPAAVEALRERIHLARHYGPFKPAQAFAETLASGGRGPEMVVVPYGRFDMGSPEDEAERTANENPVHAVVFARGFAIARSEVTVAEFRRFIVASGYRPLASRTGRSTVYDEKGGLMSEHEGVDWRRDHIGRPAAPNLPVMHVAFEDAQAFAAWLSKQTGQRYRLPSEAEFEYVLRGGSKTAYPWGAGAPDRLVGNLTGEGDVSRSGRRWANAIPSYRDGYWGAAPVRSFPPEKFGAFDLTGNLSEWTLDCWHESYQRAPVDGSAWVNPGCEQRVVRGASWGSSLDQARSAFRLPMDADTTGARLGFRVVREL</sequence>
<feature type="domain" description="Sulfatase-modifying factor enzyme-like" evidence="2">
    <location>
        <begin position="334"/>
        <end position="607"/>
    </location>
</feature>
<name>A0A091AYR0_9GAMM</name>
<keyword evidence="4" id="KW-1185">Reference proteome</keyword>
<dbReference type="EMBL" id="AVCI01000001">
    <property type="protein sequence ID" value="KFN44571.1"/>
    <property type="molecule type" value="Genomic_DNA"/>
</dbReference>
<comment type="caution">
    <text evidence="3">The sequence shown here is derived from an EMBL/GenBank/DDBJ whole genome shotgun (WGS) entry which is preliminary data.</text>
</comment>
<proteinExistence type="predicted"/>
<organism evidence="3 4">
    <name type="scientific">Arenimonas oryziterrae DSM 21050 = YC6267</name>
    <dbReference type="NCBI Taxonomy" id="1121015"/>
    <lineage>
        <taxon>Bacteria</taxon>
        <taxon>Pseudomonadati</taxon>
        <taxon>Pseudomonadota</taxon>
        <taxon>Gammaproteobacteria</taxon>
        <taxon>Lysobacterales</taxon>
        <taxon>Lysobacteraceae</taxon>
        <taxon>Arenimonas</taxon>
    </lineage>
</organism>
<dbReference type="PANTHER" id="PTHR23150">
    <property type="entry name" value="SULFATASE MODIFYING FACTOR 1, 2"/>
    <property type="match status" value="1"/>
</dbReference>
<dbReference type="PROSITE" id="PS51257">
    <property type="entry name" value="PROKAR_LIPOPROTEIN"/>
    <property type="match status" value="1"/>
</dbReference>
<dbReference type="Gene3D" id="3.90.1580.10">
    <property type="entry name" value="paralog of FGE (formylglycine-generating enzyme)"/>
    <property type="match status" value="1"/>
</dbReference>
<dbReference type="OrthoDB" id="9768004at2"/>
<dbReference type="Proteomes" id="UP000029385">
    <property type="component" value="Unassembled WGS sequence"/>
</dbReference>
<dbReference type="eggNOG" id="COG1262">
    <property type="taxonomic scope" value="Bacteria"/>
</dbReference>
<feature type="signal peptide" evidence="1">
    <location>
        <begin position="1"/>
        <end position="21"/>
    </location>
</feature>
<evidence type="ECO:0000259" key="2">
    <source>
        <dbReference type="Pfam" id="PF03781"/>
    </source>
</evidence>
<dbReference type="RefSeq" id="WP_022968740.1">
    <property type="nucleotide sequence ID" value="NZ_ATVD01000002.1"/>
</dbReference>
<keyword evidence="1" id="KW-0732">Signal</keyword>
<protein>
    <recommendedName>
        <fullName evidence="2">Sulfatase-modifying factor enzyme-like domain-containing protein</fullName>
    </recommendedName>
</protein>
<dbReference type="AlphaFoldDB" id="A0A091AYR0"/>
<gene>
    <name evidence="3" type="ORF">N789_00760</name>
</gene>
<evidence type="ECO:0000313" key="3">
    <source>
        <dbReference type="EMBL" id="KFN44571.1"/>
    </source>
</evidence>
<evidence type="ECO:0000313" key="4">
    <source>
        <dbReference type="Proteomes" id="UP000029385"/>
    </source>
</evidence>